<dbReference type="OrthoDB" id="9809356at2"/>
<dbReference type="Pfam" id="PF08245">
    <property type="entry name" value="Mur_ligase_M"/>
    <property type="match status" value="1"/>
</dbReference>
<protein>
    <recommendedName>
        <fullName evidence="8">Dihydrofolate synthase/folylpolyglutamate synthase</fullName>
        <ecNumber evidence="6">6.3.2.12</ecNumber>
        <ecNumber evidence="7">6.3.2.17</ecNumber>
    </recommendedName>
    <alternativeName>
        <fullName evidence="17">Folylpoly-gamma-glutamate synthetase-dihydrofolate synthetase</fullName>
    </alternativeName>
    <alternativeName>
        <fullName evidence="15">Folylpolyglutamate synthetase</fullName>
    </alternativeName>
    <alternativeName>
        <fullName evidence="16">Tetrahydrofolylpolyglutamate synthase</fullName>
    </alternativeName>
</protein>
<keyword evidence="26" id="KW-1185">Reference proteome</keyword>
<evidence type="ECO:0000256" key="2">
    <source>
        <dbReference type="ARBA" id="ARBA00002714"/>
    </source>
</evidence>
<dbReference type="AlphaFoldDB" id="H6SLS7"/>
<comment type="catalytic activity">
    <reaction evidence="19">
        <text>10-formyltetrahydrofolyl-(gamma-L-Glu)(n) + L-glutamate + ATP = 10-formyltetrahydrofolyl-(gamma-L-Glu)(n+1) + ADP + phosphate + H(+)</text>
        <dbReference type="Rhea" id="RHEA:51904"/>
        <dbReference type="Rhea" id="RHEA-COMP:13088"/>
        <dbReference type="Rhea" id="RHEA-COMP:14300"/>
        <dbReference type="ChEBI" id="CHEBI:15378"/>
        <dbReference type="ChEBI" id="CHEBI:29985"/>
        <dbReference type="ChEBI" id="CHEBI:30616"/>
        <dbReference type="ChEBI" id="CHEBI:43474"/>
        <dbReference type="ChEBI" id="CHEBI:134413"/>
        <dbReference type="ChEBI" id="CHEBI:456216"/>
        <dbReference type="EC" id="6.3.2.17"/>
    </reaction>
</comment>
<dbReference type="Pfam" id="PF02875">
    <property type="entry name" value="Mur_ligase_C"/>
    <property type="match status" value="1"/>
</dbReference>
<evidence type="ECO:0000256" key="1">
    <source>
        <dbReference type="ARBA" id="ARBA00001946"/>
    </source>
</evidence>
<evidence type="ECO:0000256" key="14">
    <source>
        <dbReference type="ARBA" id="ARBA00022909"/>
    </source>
</evidence>
<dbReference type="GO" id="GO:0004326">
    <property type="term" value="F:tetrahydrofolylpolyglutamate synthase activity"/>
    <property type="evidence" value="ECO:0007669"/>
    <property type="project" value="UniProtKB-EC"/>
</dbReference>
<proteinExistence type="inferred from homology"/>
<keyword evidence="10" id="KW-0479">Metal-binding</keyword>
<comment type="pathway">
    <text evidence="4">Cofactor biosynthesis; tetrahydrofolylpolyglutamate biosynthesis.</text>
</comment>
<reference evidence="25 26" key="1">
    <citation type="submission" date="2012-02" db="EMBL/GenBank/DDBJ databases">
        <title>Shotgun genome sequence of Phaeospirillum photometricum DSM 122.</title>
        <authorList>
            <person name="Duquesne K."/>
            <person name="Sturgis J."/>
        </authorList>
    </citation>
    <scope>NUCLEOTIDE SEQUENCE [LARGE SCALE GENOMIC DNA]</scope>
    <source>
        <strain evidence="26">DSM122</strain>
    </source>
</reference>
<dbReference type="PATRIC" id="fig|1150469.3.peg.2610"/>
<dbReference type="GO" id="GO:0005524">
    <property type="term" value="F:ATP binding"/>
    <property type="evidence" value="ECO:0007669"/>
    <property type="project" value="UniProtKB-KW"/>
</dbReference>
<dbReference type="SUPFAM" id="SSF53244">
    <property type="entry name" value="MurD-like peptide ligases, peptide-binding domain"/>
    <property type="match status" value="1"/>
</dbReference>
<dbReference type="STRING" id="1150469.RSPPHO_02316"/>
<dbReference type="SUPFAM" id="SSF53623">
    <property type="entry name" value="MurD-like peptide ligases, catalytic domain"/>
    <property type="match status" value="1"/>
</dbReference>
<evidence type="ECO:0000256" key="19">
    <source>
        <dbReference type="ARBA" id="ARBA00047808"/>
    </source>
</evidence>
<evidence type="ECO:0000256" key="9">
    <source>
        <dbReference type="ARBA" id="ARBA00022598"/>
    </source>
</evidence>
<dbReference type="UniPathway" id="UPA00077">
    <property type="reaction ID" value="UER00157"/>
</dbReference>
<comment type="cofactor">
    <cofactor evidence="1">
        <name>Mg(2+)</name>
        <dbReference type="ChEBI" id="CHEBI:18420"/>
    </cofactor>
</comment>
<evidence type="ECO:0000256" key="7">
    <source>
        <dbReference type="ARBA" id="ARBA00013025"/>
    </source>
</evidence>
<feature type="domain" description="Mur ligase C-terminal" evidence="23">
    <location>
        <begin position="301"/>
        <end position="415"/>
    </location>
</feature>
<dbReference type="InterPro" id="IPR018109">
    <property type="entry name" value="Folylpolyglutamate_synth_CS"/>
</dbReference>
<dbReference type="InterPro" id="IPR036615">
    <property type="entry name" value="Mur_ligase_C_dom_sf"/>
</dbReference>
<dbReference type="EC" id="6.3.2.17" evidence="7"/>
<evidence type="ECO:0000313" key="25">
    <source>
        <dbReference type="EMBL" id="CCG08942.1"/>
    </source>
</evidence>
<comment type="catalytic activity">
    <reaction evidence="21">
        <text>7,8-dihydropteroate + L-glutamate + ATP = 7,8-dihydrofolate + ADP + phosphate + H(+)</text>
        <dbReference type="Rhea" id="RHEA:23584"/>
        <dbReference type="ChEBI" id="CHEBI:15378"/>
        <dbReference type="ChEBI" id="CHEBI:17839"/>
        <dbReference type="ChEBI" id="CHEBI:29985"/>
        <dbReference type="ChEBI" id="CHEBI:30616"/>
        <dbReference type="ChEBI" id="CHEBI:43474"/>
        <dbReference type="ChEBI" id="CHEBI:57451"/>
        <dbReference type="ChEBI" id="CHEBI:456216"/>
        <dbReference type="EC" id="6.3.2.12"/>
    </reaction>
</comment>
<evidence type="ECO:0000256" key="11">
    <source>
        <dbReference type="ARBA" id="ARBA00022741"/>
    </source>
</evidence>
<comment type="catalytic activity">
    <reaction evidence="18">
        <text>(6S)-5,6,7,8-tetrahydrofolyl-(gamma-L-Glu)(n) + L-glutamate + ATP = (6S)-5,6,7,8-tetrahydrofolyl-(gamma-L-Glu)(n+1) + ADP + phosphate + H(+)</text>
        <dbReference type="Rhea" id="RHEA:10580"/>
        <dbReference type="Rhea" id="RHEA-COMP:14738"/>
        <dbReference type="Rhea" id="RHEA-COMP:14740"/>
        <dbReference type="ChEBI" id="CHEBI:15378"/>
        <dbReference type="ChEBI" id="CHEBI:29985"/>
        <dbReference type="ChEBI" id="CHEBI:30616"/>
        <dbReference type="ChEBI" id="CHEBI:43474"/>
        <dbReference type="ChEBI" id="CHEBI:141005"/>
        <dbReference type="ChEBI" id="CHEBI:456216"/>
        <dbReference type="EC" id="6.3.2.17"/>
    </reaction>
</comment>
<organism evidence="25 26">
    <name type="scientific">Pararhodospirillum photometricum DSM 122</name>
    <dbReference type="NCBI Taxonomy" id="1150469"/>
    <lineage>
        <taxon>Bacteria</taxon>
        <taxon>Pseudomonadati</taxon>
        <taxon>Pseudomonadota</taxon>
        <taxon>Alphaproteobacteria</taxon>
        <taxon>Rhodospirillales</taxon>
        <taxon>Rhodospirillaceae</taxon>
        <taxon>Pararhodospirillum</taxon>
    </lineage>
</organism>
<evidence type="ECO:0000256" key="8">
    <source>
        <dbReference type="ARBA" id="ARBA00019357"/>
    </source>
</evidence>
<dbReference type="Gene3D" id="3.90.190.20">
    <property type="entry name" value="Mur ligase, C-terminal domain"/>
    <property type="match status" value="1"/>
</dbReference>
<evidence type="ECO:0000256" key="13">
    <source>
        <dbReference type="ARBA" id="ARBA00022842"/>
    </source>
</evidence>
<gene>
    <name evidence="25" type="ORF">RSPPHO_02316</name>
</gene>
<evidence type="ECO:0000256" key="18">
    <source>
        <dbReference type="ARBA" id="ARBA00047493"/>
    </source>
</evidence>
<dbReference type="NCBIfam" id="TIGR01499">
    <property type="entry name" value="folC"/>
    <property type="match status" value="1"/>
</dbReference>
<evidence type="ECO:0000256" key="16">
    <source>
        <dbReference type="ARBA" id="ARBA00030592"/>
    </source>
</evidence>
<keyword evidence="9 22" id="KW-0436">Ligase</keyword>
<dbReference type="GO" id="GO:0008841">
    <property type="term" value="F:dihydrofolate synthase activity"/>
    <property type="evidence" value="ECO:0007669"/>
    <property type="project" value="UniProtKB-EC"/>
</dbReference>
<dbReference type="PANTHER" id="PTHR11136:SF0">
    <property type="entry name" value="DIHYDROFOLATE SYNTHETASE-RELATED"/>
    <property type="match status" value="1"/>
</dbReference>
<dbReference type="PIRSF" id="PIRSF001563">
    <property type="entry name" value="Folylpolyglu_synth"/>
    <property type="match status" value="1"/>
</dbReference>
<dbReference type="GO" id="GO:0046656">
    <property type="term" value="P:folic acid biosynthetic process"/>
    <property type="evidence" value="ECO:0007669"/>
    <property type="project" value="UniProtKB-KW"/>
</dbReference>
<evidence type="ECO:0000256" key="15">
    <source>
        <dbReference type="ARBA" id="ARBA00030048"/>
    </source>
</evidence>
<comment type="catalytic activity">
    <reaction evidence="20">
        <text>(6R)-5,10-methylenetetrahydrofolyl-(gamma-L-Glu)(n) + L-glutamate + ATP = (6R)-5,10-methylenetetrahydrofolyl-(gamma-L-Glu)(n+1) + ADP + phosphate + H(+)</text>
        <dbReference type="Rhea" id="RHEA:51912"/>
        <dbReference type="Rhea" id="RHEA-COMP:13257"/>
        <dbReference type="Rhea" id="RHEA-COMP:13258"/>
        <dbReference type="ChEBI" id="CHEBI:15378"/>
        <dbReference type="ChEBI" id="CHEBI:29985"/>
        <dbReference type="ChEBI" id="CHEBI:30616"/>
        <dbReference type="ChEBI" id="CHEBI:43474"/>
        <dbReference type="ChEBI" id="CHEBI:136572"/>
        <dbReference type="ChEBI" id="CHEBI:456216"/>
        <dbReference type="EC" id="6.3.2.17"/>
    </reaction>
</comment>
<evidence type="ECO:0000259" key="24">
    <source>
        <dbReference type="Pfam" id="PF08245"/>
    </source>
</evidence>
<comment type="similarity">
    <text evidence="5 22">Belongs to the folylpolyglutamate synthase family.</text>
</comment>
<dbReference type="PANTHER" id="PTHR11136">
    <property type="entry name" value="FOLYLPOLYGLUTAMATE SYNTHASE-RELATED"/>
    <property type="match status" value="1"/>
</dbReference>
<evidence type="ECO:0000256" key="4">
    <source>
        <dbReference type="ARBA" id="ARBA00005150"/>
    </source>
</evidence>
<evidence type="ECO:0000256" key="21">
    <source>
        <dbReference type="ARBA" id="ARBA00049161"/>
    </source>
</evidence>
<dbReference type="eggNOG" id="COG0285">
    <property type="taxonomic scope" value="Bacteria"/>
</dbReference>
<dbReference type="PROSITE" id="PS01012">
    <property type="entry name" value="FOLYLPOLYGLU_SYNT_2"/>
    <property type="match status" value="1"/>
</dbReference>
<keyword evidence="11 22" id="KW-0547">Nucleotide-binding</keyword>
<comment type="function">
    <text evidence="2">Functions in two distinct reactions of the de novo folate biosynthetic pathway. Catalyzes the addition of a glutamate residue to dihydropteroate (7,8-dihydropteroate or H2Pte) to form dihydrofolate (7,8-dihydrofolate monoglutamate or H2Pte-Glu). Also catalyzes successive additions of L-glutamate to tetrahydrofolate or 10-formyltetrahydrofolate or 5,10-methylenetetrahydrofolate, leading to folylpolyglutamate derivatives.</text>
</comment>
<dbReference type="InterPro" id="IPR001645">
    <property type="entry name" value="Folylpolyglutamate_synth"/>
</dbReference>
<dbReference type="GO" id="GO:0046654">
    <property type="term" value="P:tetrahydrofolate biosynthetic process"/>
    <property type="evidence" value="ECO:0007669"/>
    <property type="project" value="UniProtKB-UniPathway"/>
</dbReference>
<dbReference type="GO" id="GO:0046872">
    <property type="term" value="F:metal ion binding"/>
    <property type="evidence" value="ECO:0007669"/>
    <property type="project" value="UniProtKB-KW"/>
</dbReference>
<evidence type="ECO:0000259" key="23">
    <source>
        <dbReference type="Pfam" id="PF02875"/>
    </source>
</evidence>
<evidence type="ECO:0000313" key="26">
    <source>
        <dbReference type="Proteomes" id="UP000033220"/>
    </source>
</evidence>
<evidence type="ECO:0000256" key="6">
    <source>
        <dbReference type="ARBA" id="ARBA00013023"/>
    </source>
</evidence>
<dbReference type="KEGG" id="rpm:RSPPHO_02316"/>
<dbReference type="HOGENOM" id="CLU_015869_1_1_5"/>
<keyword evidence="14" id="KW-0289">Folate biosynthesis</keyword>
<dbReference type="InterPro" id="IPR036565">
    <property type="entry name" value="Mur-like_cat_sf"/>
</dbReference>
<evidence type="ECO:0000256" key="20">
    <source>
        <dbReference type="ARBA" id="ARBA00049035"/>
    </source>
</evidence>
<evidence type="ECO:0000256" key="3">
    <source>
        <dbReference type="ARBA" id="ARBA00004799"/>
    </source>
</evidence>
<dbReference type="RefSeq" id="WP_014415576.1">
    <property type="nucleotide sequence ID" value="NC_017059.1"/>
</dbReference>
<evidence type="ECO:0000256" key="5">
    <source>
        <dbReference type="ARBA" id="ARBA00008276"/>
    </source>
</evidence>
<dbReference type="Gene3D" id="3.40.1190.10">
    <property type="entry name" value="Mur-like, catalytic domain"/>
    <property type="match status" value="1"/>
</dbReference>
<evidence type="ECO:0000256" key="10">
    <source>
        <dbReference type="ARBA" id="ARBA00022723"/>
    </source>
</evidence>
<keyword evidence="13" id="KW-0460">Magnesium</keyword>
<comment type="pathway">
    <text evidence="3">Cofactor biosynthesis; tetrahydrofolate biosynthesis; 7,8-dihydrofolate from 2-amino-4-hydroxy-6-hydroxymethyl-7,8-dihydropteridine diphosphate and 4-aminobenzoate: step 2/2.</text>
</comment>
<evidence type="ECO:0000256" key="22">
    <source>
        <dbReference type="PIRNR" id="PIRNR001563"/>
    </source>
</evidence>
<evidence type="ECO:0000256" key="12">
    <source>
        <dbReference type="ARBA" id="ARBA00022840"/>
    </source>
</evidence>
<dbReference type="GO" id="GO:0005737">
    <property type="term" value="C:cytoplasm"/>
    <property type="evidence" value="ECO:0007669"/>
    <property type="project" value="TreeGrafter"/>
</dbReference>
<dbReference type="InterPro" id="IPR004101">
    <property type="entry name" value="Mur_ligase_C"/>
</dbReference>
<name>H6SLS7_PARPM</name>
<feature type="domain" description="Mur ligase central" evidence="24">
    <location>
        <begin position="45"/>
        <end position="256"/>
    </location>
</feature>
<accession>H6SLS7</accession>
<dbReference type="InterPro" id="IPR013221">
    <property type="entry name" value="Mur_ligase_cen"/>
</dbReference>
<dbReference type="FunFam" id="3.40.1190.10:FF:000011">
    <property type="entry name" value="Folylpolyglutamate synthase/dihydrofolate synthase"/>
    <property type="match status" value="1"/>
</dbReference>
<evidence type="ECO:0000256" key="17">
    <source>
        <dbReference type="ARBA" id="ARBA00032510"/>
    </source>
</evidence>
<dbReference type="EC" id="6.3.2.12" evidence="6"/>
<dbReference type="Proteomes" id="UP000033220">
    <property type="component" value="Chromosome DSM 122"/>
</dbReference>
<keyword evidence="12 22" id="KW-0067">ATP-binding</keyword>
<dbReference type="EMBL" id="HE663493">
    <property type="protein sequence ID" value="CCG08942.1"/>
    <property type="molecule type" value="Genomic_DNA"/>
</dbReference>
<sequence length="431" mass="44740">MGPDATLDRLTALHPKVIDLSLERIHRLLAALGDPQARLAPVIHVAGTNGKGSVVAHLRAALEAAGHRVHVYTSPHLVRFNERIRLGGQLISDDALIALLEEVEAANAGQPITFFEVTTAAALLAFSREPADVVLLETGLGGRLDATNVLTPAVTVLTPIGLDHQAFLGATLAAVAREKAGILKPGVPAVSATQPAAAADVVRTQAAAVGAPLQEEGVAWTWEETPGGWTYQDQPYPRSRLPGRHQLANAALAWAAIDALAERTGLIVPANARADALARVDWPARLQRLSEGALASILPGGLSLWLDGGHNPHAAAALAPVLSAWSGEAPVDLVCGMLQTKDNAGFLALLAPYVRTLVAVGVSGSQTQAGLPAHALAVCAREAGVREVRKAASVRAALEDLARDDGPARILICGSLYLAGTVLTENGTVPE</sequence>